<comment type="catalytic activity">
    <reaction evidence="8">
        <text>L-tyrosyl-[protein] + ATP = O-phospho-L-tyrosyl-[protein] + ADP + H(+)</text>
        <dbReference type="Rhea" id="RHEA:10596"/>
        <dbReference type="Rhea" id="RHEA-COMP:10136"/>
        <dbReference type="Rhea" id="RHEA-COMP:20101"/>
        <dbReference type="ChEBI" id="CHEBI:15378"/>
        <dbReference type="ChEBI" id="CHEBI:30616"/>
        <dbReference type="ChEBI" id="CHEBI:46858"/>
        <dbReference type="ChEBI" id="CHEBI:61978"/>
        <dbReference type="ChEBI" id="CHEBI:456216"/>
        <dbReference type="EC" id="2.7.10.2"/>
    </reaction>
</comment>
<dbReference type="RefSeq" id="WP_132418079.1">
    <property type="nucleotide sequence ID" value="NZ_SKFG01000009.1"/>
</dbReference>
<comment type="similarity">
    <text evidence="1">Belongs to the CpsD/CapB family.</text>
</comment>
<keyword evidence="5 10" id="KW-0418">Kinase</keyword>
<keyword evidence="4" id="KW-0547">Nucleotide-binding</keyword>
<feature type="domain" description="AAA" evidence="9">
    <location>
        <begin position="41"/>
        <end position="195"/>
    </location>
</feature>
<dbReference type="Gene3D" id="3.40.50.300">
    <property type="entry name" value="P-loop containing nucleotide triphosphate hydrolases"/>
    <property type="match status" value="1"/>
</dbReference>
<dbReference type="FunFam" id="3.40.50.300:FF:000527">
    <property type="entry name" value="Tyrosine-protein kinase etk"/>
    <property type="match status" value="1"/>
</dbReference>
<dbReference type="PANTHER" id="PTHR32309">
    <property type="entry name" value="TYROSINE-PROTEIN KINASE"/>
    <property type="match status" value="1"/>
</dbReference>
<sequence length="223" mass="25019">MLRQINRQAMIASINPRSPVSETFRMLRTNLQFLINDDGLKVISVISANPGEGKSTTLVNLAITFADEGKRVLLIDGDLRRSSLHQIFQLRNEMGLSNYLGRKSDIQNIIHQTYIHNLDVITSGPVTYNPSELLGSAKFIQLIEQLKEQYDLVLFDSPPLIVADSKIIASKADGVIIVVKSGKTRRDDVLKLKNQLEGVNVNVLGVVLNNHKPQKMNGYHHYY</sequence>
<evidence type="ECO:0000256" key="2">
    <source>
        <dbReference type="ARBA" id="ARBA00011903"/>
    </source>
</evidence>
<dbReference type="InterPro" id="IPR050445">
    <property type="entry name" value="Bact_polysacc_biosynth/exp"/>
</dbReference>
<name>A0A4R4EH63_9BACL</name>
<evidence type="ECO:0000256" key="6">
    <source>
        <dbReference type="ARBA" id="ARBA00022840"/>
    </source>
</evidence>
<dbReference type="CDD" id="cd05387">
    <property type="entry name" value="BY-kinase"/>
    <property type="match status" value="1"/>
</dbReference>
<evidence type="ECO:0000259" key="9">
    <source>
        <dbReference type="Pfam" id="PF13614"/>
    </source>
</evidence>
<dbReference type="InterPro" id="IPR005702">
    <property type="entry name" value="Wzc-like_C"/>
</dbReference>
<keyword evidence="7" id="KW-0829">Tyrosine-protein kinase</keyword>
<evidence type="ECO:0000256" key="1">
    <source>
        <dbReference type="ARBA" id="ARBA00007316"/>
    </source>
</evidence>
<dbReference type="AlphaFoldDB" id="A0A4R4EH63"/>
<keyword evidence="11" id="KW-1185">Reference proteome</keyword>
<dbReference type="EMBL" id="SKFG01000009">
    <property type="protein sequence ID" value="TCZ77508.1"/>
    <property type="molecule type" value="Genomic_DNA"/>
</dbReference>
<evidence type="ECO:0000313" key="10">
    <source>
        <dbReference type="EMBL" id="TCZ77508.1"/>
    </source>
</evidence>
<keyword evidence="3 10" id="KW-0808">Transferase</keyword>
<evidence type="ECO:0000256" key="4">
    <source>
        <dbReference type="ARBA" id="ARBA00022741"/>
    </source>
</evidence>
<evidence type="ECO:0000256" key="5">
    <source>
        <dbReference type="ARBA" id="ARBA00022777"/>
    </source>
</evidence>
<evidence type="ECO:0000256" key="8">
    <source>
        <dbReference type="ARBA" id="ARBA00051245"/>
    </source>
</evidence>
<dbReference type="Proteomes" id="UP000295418">
    <property type="component" value="Unassembled WGS sequence"/>
</dbReference>
<accession>A0A4R4EH63</accession>
<dbReference type="OrthoDB" id="9794577at2"/>
<evidence type="ECO:0000256" key="7">
    <source>
        <dbReference type="ARBA" id="ARBA00023137"/>
    </source>
</evidence>
<dbReference type="InterPro" id="IPR027417">
    <property type="entry name" value="P-loop_NTPase"/>
</dbReference>
<dbReference type="PANTHER" id="PTHR32309:SF13">
    <property type="entry name" value="FERRIC ENTEROBACTIN TRANSPORT PROTEIN FEPE"/>
    <property type="match status" value="1"/>
</dbReference>
<dbReference type="Pfam" id="PF13614">
    <property type="entry name" value="AAA_31"/>
    <property type="match status" value="1"/>
</dbReference>
<keyword evidence="6" id="KW-0067">ATP-binding</keyword>
<dbReference type="GO" id="GO:0004715">
    <property type="term" value="F:non-membrane spanning protein tyrosine kinase activity"/>
    <property type="evidence" value="ECO:0007669"/>
    <property type="project" value="UniProtKB-EC"/>
</dbReference>
<organism evidence="10 11">
    <name type="scientific">Paenibacillus albiflavus</name>
    <dbReference type="NCBI Taxonomy" id="2545760"/>
    <lineage>
        <taxon>Bacteria</taxon>
        <taxon>Bacillati</taxon>
        <taxon>Bacillota</taxon>
        <taxon>Bacilli</taxon>
        <taxon>Bacillales</taxon>
        <taxon>Paenibacillaceae</taxon>
        <taxon>Paenibacillus</taxon>
    </lineage>
</organism>
<dbReference type="GO" id="GO:0005886">
    <property type="term" value="C:plasma membrane"/>
    <property type="evidence" value="ECO:0007669"/>
    <property type="project" value="TreeGrafter"/>
</dbReference>
<evidence type="ECO:0000256" key="3">
    <source>
        <dbReference type="ARBA" id="ARBA00022679"/>
    </source>
</evidence>
<comment type="caution">
    <text evidence="10">The sequence shown here is derived from an EMBL/GenBank/DDBJ whole genome shotgun (WGS) entry which is preliminary data.</text>
</comment>
<dbReference type="EC" id="2.7.10.2" evidence="2"/>
<reference evidence="10 11" key="1">
    <citation type="submission" date="2019-03" db="EMBL/GenBank/DDBJ databases">
        <authorList>
            <person name="Kim M.K.M."/>
        </authorList>
    </citation>
    <scope>NUCLEOTIDE SEQUENCE [LARGE SCALE GENOMIC DNA]</scope>
    <source>
        <strain evidence="10 11">18JY21-1</strain>
    </source>
</reference>
<dbReference type="InterPro" id="IPR025669">
    <property type="entry name" value="AAA_dom"/>
</dbReference>
<protein>
    <recommendedName>
        <fullName evidence="2">non-specific protein-tyrosine kinase</fullName>
        <ecNumber evidence="2">2.7.10.2</ecNumber>
    </recommendedName>
</protein>
<dbReference type="GO" id="GO:0005524">
    <property type="term" value="F:ATP binding"/>
    <property type="evidence" value="ECO:0007669"/>
    <property type="project" value="UniProtKB-KW"/>
</dbReference>
<evidence type="ECO:0000313" key="11">
    <source>
        <dbReference type="Proteomes" id="UP000295418"/>
    </source>
</evidence>
<dbReference type="GO" id="GO:0042802">
    <property type="term" value="F:identical protein binding"/>
    <property type="evidence" value="ECO:0007669"/>
    <property type="project" value="UniProtKB-ARBA"/>
</dbReference>
<proteinExistence type="inferred from homology"/>
<gene>
    <name evidence="10" type="ORF">E0485_10990</name>
</gene>
<dbReference type="SUPFAM" id="SSF52540">
    <property type="entry name" value="P-loop containing nucleoside triphosphate hydrolases"/>
    <property type="match status" value="1"/>
</dbReference>
<dbReference type="NCBIfam" id="TIGR01007">
    <property type="entry name" value="eps_fam"/>
    <property type="match status" value="1"/>
</dbReference>